<dbReference type="Gene3D" id="3.40.960.10">
    <property type="entry name" value="VSR Endonuclease"/>
    <property type="match status" value="1"/>
</dbReference>
<sequence length="232" mass="27335">MEKIAQINQVIAAYFEMNTSVFEIAAKDLMPHFVKAGVFPQDQKSSLPIRRELRKLDDNNQLHLIPFVYADRKATNVNLYFRRNNTANYSPPREVVEKKEIAKSAAKTSDRDENYVLDLCDEVLDLIGSRQHRFEFLLGDAGTKLPVDIYYKEHNLVIEYREYQHTNAVKHFDKPDKMTVSGVHRGEQRKIYDQRRRDILPAKGIKLIEIDYTEFAHSKNRIMRDKEKDMMW</sequence>
<evidence type="ECO:0000313" key="1">
    <source>
        <dbReference type="EMBL" id="ROI10782.1"/>
    </source>
</evidence>
<organism evidence="1 2">
    <name type="scientific">Kaistella daneshvariae</name>
    <dbReference type="NCBI Taxonomy" id="2487074"/>
    <lineage>
        <taxon>Bacteria</taxon>
        <taxon>Pseudomonadati</taxon>
        <taxon>Bacteroidota</taxon>
        <taxon>Flavobacteriia</taxon>
        <taxon>Flavobacteriales</taxon>
        <taxon>Weeksellaceae</taxon>
        <taxon>Chryseobacterium group</taxon>
        <taxon>Kaistella</taxon>
    </lineage>
</organism>
<dbReference type="EMBL" id="RJUG01000001">
    <property type="protein sequence ID" value="ROI10782.1"/>
    <property type="molecule type" value="Genomic_DNA"/>
</dbReference>
<evidence type="ECO:0000313" key="2">
    <source>
        <dbReference type="Proteomes" id="UP000270224"/>
    </source>
</evidence>
<proteinExistence type="predicted"/>
<gene>
    <name evidence="1" type="ORF">EGI11_02505</name>
</gene>
<protein>
    <submittedName>
        <fullName evidence="1">Uncharacterized protein</fullName>
    </submittedName>
</protein>
<reference evidence="2" key="1">
    <citation type="submission" date="2018-11" db="EMBL/GenBank/DDBJ databases">
        <title>Proposal to divide the Flavobacteriaceae and reorganize its genera based on Amino Acid Identity values calculated from whole genome sequences.</title>
        <authorList>
            <person name="Nicholson A.C."/>
            <person name="Gulvik C.A."/>
            <person name="Whitney A.M."/>
            <person name="Humrighouse B.W."/>
            <person name="Bell M."/>
            <person name="Holmens B."/>
            <person name="Steigerwalt A."/>
            <person name="Villarma A."/>
            <person name="Sheth M."/>
            <person name="Batra D."/>
            <person name="Pryor J."/>
            <person name="Bernardet J.-F."/>
            <person name="Hugo C."/>
            <person name="Kampfer P."/>
            <person name="Newman J."/>
            <person name="Mcquiston J.R."/>
        </authorList>
    </citation>
    <scope>NUCLEOTIDE SEQUENCE [LARGE SCALE GENOMIC DNA]</scope>
    <source>
        <strain evidence="2">H3056</strain>
    </source>
</reference>
<comment type="caution">
    <text evidence="1">The sequence shown here is derived from an EMBL/GenBank/DDBJ whole genome shotgun (WGS) entry which is preliminary data.</text>
</comment>
<dbReference type="RefSeq" id="WP_123264870.1">
    <property type="nucleotide sequence ID" value="NZ_RJUG01000001.1"/>
</dbReference>
<dbReference type="Proteomes" id="UP000270224">
    <property type="component" value="Unassembled WGS sequence"/>
</dbReference>
<name>A0A3N0X0C8_9FLAO</name>
<accession>A0A3N0X0C8</accession>
<dbReference type="OrthoDB" id="1093631at2"/>
<dbReference type="AlphaFoldDB" id="A0A3N0X0C8"/>